<dbReference type="SUPFAM" id="SSF51905">
    <property type="entry name" value="FAD/NAD(P)-binding domain"/>
    <property type="match status" value="2"/>
</dbReference>
<organism evidence="2 3">
    <name type="scientific">Kitasatospora xanthocidica</name>
    <dbReference type="NCBI Taxonomy" id="83382"/>
    <lineage>
        <taxon>Bacteria</taxon>
        <taxon>Bacillati</taxon>
        <taxon>Actinomycetota</taxon>
        <taxon>Actinomycetes</taxon>
        <taxon>Kitasatosporales</taxon>
        <taxon>Streptomycetaceae</taxon>
        <taxon>Kitasatospora</taxon>
    </lineage>
</organism>
<dbReference type="PANTHER" id="PTHR42877">
    <property type="entry name" value="L-ORNITHINE N(5)-MONOOXYGENASE-RELATED"/>
    <property type="match status" value="1"/>
</dbReference>
<accession>A0A372ZN11</accession>
<proteinExistence type="predicted"/>
<feature type="compositionally biased region" description="Gly residues" evidence="1">
    <location>
        <begin position="52"/>
        <end position="69"/>
    </location>
</feature>
<name>A0A372ZN11_9ACTN</name>
<dbReference type="PANTHER" id="PTHR42877:SF4">
    <property type="entry name" value="FAD_NAD(P)-BINDING DOMAIN-CONTAINING PROTEIN-RELATED"/>
    <property type="match status" value="1"/>
</dbReference>
<comment type="caution">
    <text evidence="2">The sequence shown here is derived from an EMBL/GenBank/DDBJ whole genome shotgun (WGS) entry which is preliminary data.</text>
</comment>
<reference evidence="2 3" key="1">
    <citation type="submission" date="2018-08" db="EMBL/GenBank/DDBJ databases">
        <title>Diversity &amp; Physiological Properties of Lignin-Decomposing Actinobacteria from Soil.</title>
        <authorList>
            <person name="Roh S.G."/>
            <person name="Kim S.B."/>
        </authorList>
    </citation>
    <scope>NUCLEOTIDE SEQUENCE [LARGE SCALE GENOMIC DNA]</scope>
    <source>
        <strain evidence="2 3">MMS17-GH009</strain>
    </source>
</reference>
<dbReference type="InterPro" id="IPR051209">
    <property type="entry name" value="FAD-bind_Monooxygenase_sf"/>
</dbReference>
<dbReference type="Gene3D" id="3.50.50.60">
    <property type="entry name" value="FAD/NAD(P)-binding domain"/>
    <property type="match status" value="2"/>
</dbReference>
<evidence type="ECO:0000313" key="3">
    <source>
        <dbReference type="Proteomes" id="UP000263377"/>
    </source>
</evidence>
<dbReference type="InterPro" id="IPR036188">
    <property type="entry name" value="FAD/NAD-bd_sf"/>
</dbReference>
<keyword evidence="3" id="KW-1185">Reference proteome</keyword>
<dbReference type="EMBL" id="QVIG01000001">
    <property type="protein sequence ID" value="RGD56820.1"/>
    <property type="molecule type" value="Genomic_DNA"/>
</dbReference>
<evidence type="ECO:0000313" key="2">
    <source>
        <dbReference type="EMBL" id="RGD56820.1"/>
    </source>
</evidence>
<dbReference type="Proteomes" id="UP000263377">
    <property type="component" value="Unassembled WGS sequence"/>
</dbReference>
<dbReference type="RefSeq" id="WP_117485435.1">
    <property type="nucleotide sequence ID" value="NZ_QVIG01000001.1"/>
</dbReference>
<dbReference type="PRINTS" id="PR00419">
    <property type="entry name" value="ADXRDTASE"/>
</dbReference>
<gene>
    <name evidence="2" type="ORF">DR950_02570</name>
</gene>
<feature type="region of interest" description="Disordered" evidence="1">
    <location>
        <begin position="1"/>
        <end position="125"/>
    </location>
</feature>
<feature type="compositionally biased region" description="Low complexity" evidence="1">
    <location>
        <begin position="70"/>
        <end position="125"/>
    </location>
</feature>
<sequence>MTTTPAPNRTTNTTTTGTGTPTDASTGTAPAAGVAPTPTTNTTGTNTAGTATGTGTGTGRAGTGTGTTTGSGSSTATGTATGSGTATGTGTSTGTTGGTSASGTGATSTAPRTPPRTTGTGTRTATAAAITVAAAGTTAGTEHATAPHPTGDLAVRHLKVAVIGAGISGLGTAIGLLKAGIDDFLVFERATDLGGTWRDNTYPGCACDVQAHLYSYSFARNPDWKSTFATQAEVHAYLKDCATRHGVDPHLRYDHELLDATWNDTHHHWDIRTKHGRYTAQALITGTGYLSDPAIPNIPGLDTFTGTVFHSSRWNHDHDLTGRNVAVIGTGASAIQFVPAIQPDVNRLDLYQRTPPWVAAKPDKPNTPRHTWMLRHLPGYQRFRRTFNKHGREIVAFFMSRPSRTTGMKNMAAGHLKKSVTDPALRARLTPDYTVGCKRLLFSNTWYPAIQQPNVDIVSDTITHIGPTHITTTDGTTRHIDTIILATGFTATDRPVAHLIHGRNGHTLADTWNRDGMTAHRGTTIHGFPNLFMLLGPNTTLGHSSQTVMIEAQITYILAALKTLHTHHLTTLDVHPHAQTTYNNTLQNRLKNTVWNTGGCTSWYTDTKGNNPSIWPTYTWRFHHQTRTFDLTNYQTTTHTNHTPNP</sequence>
<dbReference type="AlphaFoldDB" id="A0A372ZN11"/>
<dbReference type="Pfam" id="PF13738">
    <property type="entry name" value="Pyr_redox_3"/>
    <property type="match status" value="1"/>
</dbReference>
<feature type="compositionally biased region" description="Low complexity" evidence="1">
    <location>
        <begin position="1"/>
        <end position="51"/>
    </location>
</feature>
<evidence type="ECO:0000256" key="1">
    <source>
        <dbReference type="SAM" id="MobiDB-lite"/>
    </source>
</evidence>
<protein>
    <submittedName>
        <fullName evidence="2">NAD(P)/FAD-dependent oxidoreductase</fullName>
    </submittedName>
</protein>